<dbReference type="Pfam" id="PF00905">
    <property type="entry name" value="Transpeptidase"/>
    <property type="match status" value="1"/>
</dbReference>
<keyword evidence="4 14" id="KW-0121">Carboxypeptidase</keyword>
<evidence type="ECO:0000256" key="3">
    <source>
        <dbReference type="ARBA" id="ARBA00022475"/>
    </source>
</evidence>
<dbReference type="EC" id="3.4.16.4" evidence="14"/>
<keyword evidence="7" id="KW-0573">Peptidoglycan synthesis</keyword>
<name>A0A2Z4AIL5_9BACT</name>
<dbReference type="InterPro" id="IPR036138">
    <property type="entry name" value="PBP_dimer_sf"/>
</dbReference>
<dbReference type="GO" id="GO:0009252">
    <property type="term" value="P:peptidoglycan biosynthetic process"/>
    <property type="evidence" value="ECO:0007669"/>
    <property type="project" value="UniProtKB-KW"/>
</dbReference>
<dbReference type="InterPro" id="IPR050515">
    <property type="entry name" value="Beta-lactam/transpept"/>
</dbReference>
<dbReference type="Pfam" id="PF03717">
    <property type="entry name" value="PBP_dimer"/>
    <property type="match status" value="1"/>
</dbReference>
<evidence type="ECO:0000256" key="6">
    <source>
        <dbReference type="ARBA" id="ARBA00022960"/>
    </source>
</evidence>
<dbReference type="SUPFAM" id="SSF56519">
    <property type="entry name" value="Penicillin binding protein dimerisation domain"/>
    <property type="match status" value="1"/>
</dbReference>
<keyword evidence="14" id="KW-0378">Hydrolase</keyword>
<organism evidence="14 15">
    <name type="scientific">Candidatus Moanibacter tarae</name>
    <dbReference type="NCBI Taxonomy" id="2200854"/>
    <lineage>
        <taxon>Bacteria</taxon>
        <taxon>Pseudomonadati</taxon>
        <taxon>Verrucomicrobiota</taxon>
        <taxon>Opitutia</taxon>
        <taxon>Puniceicoccales</taxon>
        <taxon>Puniceicoccales incertae sedis</taxon>
        <taxon>Candidatus Moanibacter</taxon>
    </lineage>
</organism>
<evidence type="ECO:0000259" key="13">
    <source>
        <dbReference type="Pfam" id="PF03717"/>
    </source>
</evidence>
<dbReference type="InterPro" id="IPR001460">
    <property type="entry name" value="PCN-bd_Tpept"/>
</dbReference>
<dbReference type="GO" id="GO:0005886">
    <property type="term" value="C:plasma membrane"/>
    <property type="evidence" value="ECO:0007669"/>
    <property type="project" value="UniProtKB-SubCell"/>
</dbReference>
<dbReference type="GO" id="GO:0009002">
    <property type="term" value="F:serine-type D-Ala-D-Ala carboxypeptidase activity"/>
    <property type="evidence" value="ECO:0007669"/>
    <property type="project" value="UniProtKB-EC"/>
</dbReference>
<evidence type="ECO:0000256" key="2">
    <source>
        <dbReference type="ARBA" id="ARBA00004236"/>
    </source>
</evidence>
<keyword evidence="6" id="KW-0133">Cell shape</keyword>
<gene>
    <name evidence="14" type="primary">mrdA</name>
    <name evidence="14" type="ORF">DF168_01437</name>
</gene>
<evidence type="ECO:0000256" key="9">
    <source>
        <dbReference type="ARBA" id="ARBA00023136"/>
    </source>
</evidence>
<keyword evidence="8 11" id="KW-1133">Transmembrane helix</keyword>
<dbReference type="PANTHER" id="PTHR30627">
    <property type="entry name" value="PEPTIDOGLYCAN D,D-TRANSPEPTIDASE"/>
    <property type="match status" value="1"/>
</dbReference>
<evidence type="ECO:0000313" key="15">
    <source>
        <dbReference type="Proteomes" id="UP000247465"/>
    </source>
</evidence>
<reference evidence="14 15" key="1">
    <citation type="submission" date="2018-06" db="EMBL/GenBank/DDBJ databases">
        <title>Draft Genome Sequence of a Novel Marine Bacterium Related to the Verrucomicrobia.</title>
        <authorList>
            <person name="Vosseberg J."/>
            <person name="Martijn J."/>
            <person name="Ettema T.J.G."/>
        </authorList>
    </citation>
    <scope>NUCLEOTIDE SEQUENCE [LARGE SCALE GENOMIC DNA]</scope>
    <source>
        <strain evidence="14">TARA_B100001123</strain>
    </source>
</reference>
<feature type="transmembrane region" description="Helical" evidence="11">
    <location>
        <begin position="12"/>
        <end position="32"/>
    </location>
</feature>
<dbReference type="GO" id="GO:0008360">
    <property type="term" value="P:regulation of cell shape"/>
    <property type="evidence" value="ECO:0007669"/>
    <property type="project" value="UniProtKB-KW"/>
</dbReference>
<keyword evidence="10" id="KW-0961">Cell wall biogenesis/degradation</keyword>
<sequence>MFEIHRNYDPRLRIFYLIFGILFCVLIAMLAFRQLVKGGEYRDEEKRQSLRRILIPGPRGNIYDREGRLLVGNRPRFSAVVYLGELRPEFRSKYIEMVIEARQRSESIDRYELNIEARRQVVQGYLDLINEILDREETVSRHEIERHFRQNLLLPFPLIADLHPDQYARLIELIPVESPIQIQTGSTRYFPYGSAACHTIGFVGSTWEVSEDGLPGADLTTLTFKGNEGRTGIEYHFDKHLQGSTGGEFWIVDPSGFQYKQTAFKLPLKGNNLSLTIDIDLQTVAEREMGNRVGGIVALDVKTGEVLVLASKPNFDLNRLSPFIPNRVYREITASGAWLNRAVSGLYPPGSTFKIVTATAGLTSGAITASTEFECHGELKVGKRNFVCRNHKEHGEFSLDWALLKSCNVYFYRLGLKTGVDMISQTALSFGLNQPTGIELPNETKKMIIPDRKWKQSRRYDRWYPGDTANLSIGQGYLRVTPLQFACLTASLARGETRTQPTLIFDQARDHRAIDHGGKPIPLPSEEYRRIIDGMEQATLVGSARLARIPGLRIASKTGTPQVIVKGKTLSFGAFIAFAPIEDPQIALSVFIEATSRDDQYSGGITAAPIGRAILEAYFEKKEKRLKVAGL</sequence>
<accession>A0A2Z4AIL5</accession>
<dbReference type="GO" id="GO:0071972">
    <property type="term" value="F:peptidoglycan L,D-transpeptidase activity"/>
    <property type="evidence" value="ECO:0007669"/>
    <property type="project" value="TreeGrafter"/>
</dbReference>
<dbReference type="Gene3D" id="3.90.1310.10">
    <property type="entry name" value="Penicillin-binding protein 2a (Domain 2)"/>
    <property type="match status" value="1"/>
</dbReference>
<dbReference type="EMBL" id="CP029803">
    <property type="protein sequence ID" value="AWT60234.1"/>
    <property type="molecule type" value="Genomic_DNA"/>
</dbReference>
<comment type="subcellular location">
    <subcellularLocation>
        <location evidence="2">Cell membrane</location>
    </subcellularLocation>
    <subcellularLocation>
        <location evidence="1">Membrane</location>
        <topology evidence="1">Single-pass membrane protein</topology>
    </subcellularLocation>
</comment>
<dbReference type="GO" id="GO:0008658">
    <property type="term" value="F:penicillin binding"/>
    <property type="evidence" value="ECO:0007669"/>
    <property type="project" value="InterPro"/>
</dbReference>
<dbReference type="Proteomes" id="UP000247465">
    <property type="component" value="Chromosome"/>
</dbReference>
<dbReference type="InterPro" id="IPR012338">
    <property type="entry name" value="Beta-lactam/transpept-like"/>
</dbReference>
<dbReference type="PANTHER" id="PTHR30627:SF2">
    <property type="entry name" value="PEPTIDOGLYCAN D,D-TRANSPEPTIDASE MRDA"/>
    <property type="match status" value="1"/>
</dbReference>
<evidence type="ECO:0000256" key="7">
    <source>
        <dbReference type="ARBA" id="ARBA00022984"/>
    </source>
</evidence>
<keyword evidence="3" id="KW-1003">Cell membrane</keyword>
<evidence type="ECO:0000256" key="5">
    <source>
        <dbReference type="ARBA" id="ARBA00022692"/>
    </source>
</evidence>
<feature type="domain" description="Penicillin-binding protein transpeptidase" evidence="12">
    <location>
        <begin position="294"/>
        <end position="616"/>
    </location>
</feature>
<feature type="domain" description="Penicillin-binding protein dimerisation" evidence="13">
    <location>
        <begin position="55"/>
        <end position="258"/>
    </location>
</feature>
<evidence type="ECO:0000256" key="10">
    <source>
        <dbReference type="ARBA" id="ARBA00023316"/>
    </source>
</evidence>
<evidence type="ECO:0000313" key="14">
    <source>
        <dbReference type="EMBL" id="AWT60234.1"/>
    </source>
</evidence>
<dbReference type="KEGG" id="mtar:DF168_01437"/>
<dbReference type="Gene3D" id="3.40.710.10">
    <property type="entry name" value="DD-peptidase/beta-lactamase superfamily"/>
    <property type="match status" value="1"/>
</dbReference>
<evidence type="ECO:0000259" key="12">
    <source>
        <dbReference type="Pfam" id="PF00905"/>
    </source>
</evidence>
<proteinExistence type="predicted"/>
<keyword evidence="5 11" id="KW-0812">Transmembrane</keyword>
<evidence type="ECO:0000256" key="4">
    <source>
        <dbReference type="ARBA" id="ARBA00022645"/>
    </source>
</evidence>
<dbReference type="AlphaFoldDB" id="A0A2Z4AIL5"/>
<keyword evidence="4 14" id="KW-0645">Protease</keyword>
<evidence type="ECO:0000256" key="11">
    <source>
        <dbReference type="SAM" id="Phobius"/>
    </source>
</evidence>
<keyword evidence="9 11" id="KW-0472">Membrane</keyword>
<dbReference type="InterPro" id="IPR005311">
    <property type="entry name" value="PBP_dimer"/>
</dbReference>
<evidence type="ECO:0000256" key="1">
    <source>
        <dbReference type="ARBA" id="ARBA00004167"/>
    </source>
</evidence>
<evidence type="ECO:0000256" key="8">
    <source>
        <dbReference type="ARBA" id="ARBA00022989"/>
    </source>
</evidence>
<protein>
    <submittedName>
        <fullName evidence="14">Peptidoglycan D,D-transpeptidase MrdA</fullName>
        <ecNumber evidence="14">3.4.16.4</ecNumber>
    </submittedName>
</protein>
<dbReference type="SUPFAM" id="SSF56601">
    <property type="entry name" value="beta-lactamase/transpeptidase-like"/>
    <property type="match status" value="1"/>
</dbReference>
<dbReference type="GO" id="GO:0071555">
    <property type="term" value="P:cell wall organization"/>
    <property type="evidence" value="ECO:0007669"/>
    <property type="project" value="UniProtKB-KW"/>
</dbReference>